<name>A0A917CNR0_9GAMM</name>
<reference evidence="2" key="1">
    <citation type="journal article" date="2014" name="Int. J. Syst. Evol. Microbiol.">
        <title>Complete genome sequence of Corynebacterium casei LMG S-19264T (=DSM 44701T), isolated from a smear-ripened cheese.</title>
        <authorList>
            <consortium name="US DOE Joint Genome Institute (JGI-PGF)"/>
            <person name="Walter F."/>
            <person name="Albersmeier A."/>
            <person name="Kalinowski J."/>
            <person name="Ruckert C."/>
        </authorList>
    </citation>
    <scope>NUCLEOTIDE SEQUENCE</scope>
    <source>
        <strain evidence="2">CGMCC 1.12726</strain>
    </source>
</reference>
<keyword evidence="1" id="KW-1133">Transmembrane helix</keyword>
<sequence>MPLVRAAVLTLLTGLWLWSGSVFTPWAEDLDPRLWLYDLRYYAGFGLLFWGLAELALLLRRARLGRESRVRTLAGLALLLMSALPALGAAWLAQTEAGWRWRVRASAEALAPFAAPAYADRRQRVGWLLIDTQRMPCAGQAWLWLGRPFGGGTGTNTALVYSPDAVPKSPQADAFGFRPAAAGWWLAYQNPGSYSPAVDGTMACVEGRRLASHAEGLRFIDSP</sequence>
<evidence type="ECO:0000313" key="2">
    <source>
        <dbReference type="EMBL" id="GGF92404.1"/>
    </source>
</evidence>
<evidence type="ECO:0000256" key="1">
    <source>
        <dbReference type="SAM" id="Phobius"/>
    </source>
</evidence>
<comment type="caution">
    <text evidence="2">The sequence shown here is derived from an EMBL/GenBank/DDBJ whole genome shotgun (WGS) entry which is preliminary data.</text>
</comment>
<accession>A0A917CNR0</accession>
<evidence type="ECO:0000313" key="3">
    <source>
        <dbReference type="Proteomes" id="UP000632858"/>
    </source>
</evidence>
<dbReference type="EMBL" id="BMFO01000002">
    <property type="protein sequence ID" value="GGF92404.1"/>
    <property type="molecule type" value="Genomic_DNA"/>
</dbReference>
<feature type="transmembrane region" description="Helical" evidence="1">
    <location>
        <begin position="72"/>
        <end position="93"/>
    </location>
</feature>
<dbReference type="AlphaFoldDB" id="A0A917CNR0"/>
<gene>
    <name evidence="2" type="ORF">GCM10010960_12910</name>
</gene>
<feature type="transmembrane region" description="Helical" evidence="1">
    <location>
        <begin position="39"/>
        <end position="60"/>
    </location>
</feature>
<keyword evidence="1" id="KW-0812">Transmembrane</keyword>
<dbReference type="RefSeq" id="WP_188449002.1">
    <property type="nucleotide sequence ID" value="NZ_BMFO01000002.1"/>
</dbReference>
<keyword evidence="3" id="KW-1185">Reference proteome</keyword>
<dbReference type="Proteomes" id="UP000632858">
    <property type="component" value="Unassembled WGS sequence"/>
</dbReference>
<protein>
    <submittedName>
        <fullName evidence="2">Uncharacterized protein</fullName>
    </submittedName>
</protein>
<reference evidence="2" key="2">
    <citation type="submission" date="2020-09" db="EMBL/GenBank/DDBJ databases">
        <authorList>
            <person name="Sun Q."/>
            <person name="Zhou Y."/>
        </authorList>
    </citation>
    <scope>NUCLEOTIDE SEQUENCE</scope>
    <source>
        <strain evidence="2">CGMCC 1.12726</strain>
    </source>
</reference>
<keyword evidence="1" id="KW-0472">Membrane</keyword>
<organism evidence="2 3">
    <name type="scientific">Arenimonas maotaiensis</name>
    <dbReference type="NCBI Taxonomy" id="1446479"/>
    <lineage>
        <taxon>Bacteria</taxon>
        <taxon>Pseudomonadati</taxon>
        <taxon>Pseudomonadota</taxon>
        <taxon>Gammaproteobacteria</taxon>
        <taxon>Lysobacterales</taxon>
        <taxon>Lysobacteraceae</taxon>
        <taxon>Arenimonas</taxon>
    </lineage>
</organism>
<proteinExistence type="predicted"/>